<gene>
    <name evidence="3" type="ORF">ACFFTP_30600</name>
</gene>
<proteinExistence type="predicted"/>
<keyword evidence="2" id="KW-1133">Transmembrane helix</keyword>
<comment type="caution">
    <text evidence="3">The sequence shown here is derived from an EMBL/GenBank/DDBJ whole genome shotgun (WGS) entry which is preliminary data.</text>
</comment>
<organism evidence="3 4">
    <name type="scientific">Streptomyces roseoviridis</name>
    <dbReference type="NCBI Taxonomy" id="67361"/>
    <lineage>
        <taxon>Bacteria</taxon>
        <taxon>Bacillati</taxon>
        <taxon>Actinomycetota</taxon>
        <taxon>Actinomycetes</taxon>
        <taxon>Kitasatosporales</taxon>
        <taxon>Streptomycetaceae</taxon>
        <taxon>Streptomyces</taxon>
    </lineage>
</organism>
<keyword evidence="4" id="KW-1185">Reference proteome</keyword>
<dbReference type="NCBIfam" id="NF038353">
    <property type="entry name" value="FxLYD_dom"/>
    <property type="match status" value="1"/>
</dbReference>
<feature type="region of interest" description="Disordered" evidence="1">
    <location>
        <begin position="1"/>
        <end position="27"/>
    </location>
</feature>
<dbReference type="Proteomes" id="UP001589716">
    <property type="component" value="Unassembled WGS sequence"/>
</dbReference>
<feature type="region of interest" description="Disordered" evidence="1">
    <location>
        <begin position="54"/>
        <end position="87"/>
    </location>
</feature>
<reference evidence="3 4" key="1">
    <citation type="submission" date="2024-09" db="EMBL/GenBank/DDBJ databases">
        <authorList>
            <person name="Sun Q."/>
            <person name="Mori K."/>
        </authorList>
    </citation>
    <scope>NUCLEOTIDE SEQUENCE [LARGE SCALE GENOMIC DNA]</scope>
    <source>
        <strain evidence="3 4">JCM 4414</strain>
    </source>
</reference>
<feature type="compositionally biased region" description="Gly residues" evidence="1">
    <location>
        <begin position="9"/>
        <end position="18"/>
    </location>
</feature>
<dbReference type="InterPro" id="IPR047676">
    <property type="entry name" value="FxLYD_dom"/>
</dbReference>
<evidence type="ECO:0000313" key="4">
    <source>
        <dbReference type="Proteomes" id="UP001589716"/>
    </source>
</evidence>
<keyword evidence="2" id="KW-0812">Transmembrane</keyword>
<sequence length="174" mass="18026">MSHQDPQPGWGGPPAGQGGPPPPRRSSAGKIIGFSCLGVLALVVVLVIAVMATGGGDDEPDRTPTSPAATRETPASQRPQEEGPEGDVKISACAVDSATRWASAELLITNRSSKSSNYIVQVEFVDASGRRLDEATAATNNVAPGQQSKVTAQGLTQITAKITCRITDVTRYAS</sequence>
<feature type="transmembrane region" description="Helical" evidence="2">
    <location>
        <begin position="31"/>
        <end position="52"/>
    </location>
</feature>
<dbReference type="EMBL" id="JBHMCT010000023">
    <property type="protein sequence ID" value="MFB9558520.1"/>
    <property type="molecule type" value="Genomic_DNA"/>
</dbReference>
<feature type="compositionally biased region" description="Polar residues" evidence="1">
    <location>
        <begin position="63"/>
        <end position="78"/>
    </location>
</feature>
<evidence type="ECO:0000256" key="2">
    <source>
        <dbReference type="SAM" id="Phobius"/>
    </source>
</evidence>
<name>A0ABV5QYB0_9ACTN</name>
<dbReference type="RefSeq" id="WP_345484513.1">
    <property type="nucleotide sequence ID" value="NZ_BAAAWU010000001.1"/>
</dbReference>
<accession>A0ABV5QYB0</accession>
<evidence type="ECO:0000313" key="3">
    <source>
        <dbReference type="EMBL" id="MFB9558520.1"/>
    </source>
</evidence>
<evidence type="ECO:0000256" key="1">
    <source>
        <dbReference type="SAM" id="MobiDB-lite"/>
    </source>
</evidence>
<keyword evidence="2" id="KW-0472">Membrane</keyword>
<protein>
    <submittedName>
        <fullName evidence="3">FxLYD domain-containing protein</fullName>
    </submittedName>
</protein>